<dbReference type="InterPro" id="IPR036782">
    <property type="entry name" value="NE0471-like_N"/>
</dbReference>
<dbReference type="Gene3D" id="3.30.2020.10">
    <property type="entry name" value="NE0471-like N-terminal domain"/>
    <property type="match status" value="1"/>
</dbReference>
<dbReference type="Proteomes" id="UP000450676">
    <property type="component" value="Unassembled WGS sequence"/>
</dbReference>
<dbReference type="RefSeq" id="WP_161073247.1">
    <property type="nucleotide sequence ID" value="NZ_CP086370.1"/>
</dbReference>
<name>A0A7X4HE90_9BURK</name>
<organism evidence="1 2">
    <name type="scientific">Pseudoduganella aquatica</name>
    <dbReference type="NCBI Taxonomy" id="2660641"/>
    <lineage>
        <taxon>Bacteria</taxon>
        <taxon>Pseudomonadati</taxon>
        <taxon>Pseudomonadota</taxon>
        <taxon>Betaproteobacteria</taxon>
        <taxon>Burkholderiales</taxon>
        <taxon>Oxalobacteraceae</taxon>
        <taxon>Telluria group</taxon>
        <taxon>Pseudoduganella</taxon>
    </lineage>
</organism>
<proteinExistence type="predicted"/>
<comment type="caution">
    <text evidence="1">The sequence shown here is derived from an EMBL/GenBank/DDBJ whole genome shotgun (WGS) entry which is preliminary data.</text>
</comment>
<keyword evidence="2" id="KW-1185">Reference proteome</keyword>
<dbReference type="Pfam" id="PF10387">
    <property type="entry name" value="DUF2442"/>
    <property type="match status" value="1"/>
</dbReference>
<dbReference type="EMBL" id="WWCU01000018">
    <property type="protein sequence ID" value="MYN08932.1"/>
    <property type="molecule type" value="Genomic_DNA"/>
</dbReference>
<reference evidence="1 2" key="1">
    <citation type="submission" date="2019-12" db="EMBL/GenBank/DDBJ databases">
        <title>Novel species isolated from a subtropical stream in China.</title>
        <authorList>
            <person name="Lu H."/>
        </authorList>
    </citation>
    <scope>NUCLEOTIDE SEQUENCE [LARGE SCALE GENOMIC DNA]</scope>
    <source>
        <strain evidence="1 2">FT127W</strain>
    </source>
</reference>
<protein>
    <submittedName>
        <fullName evidence="1">DUF2442 domain-containing protein</fullName>
    </submittedName>
</protein>
<dbReference type="AlphaFoldDB" id="A0A7X4HE90"/>
<evidence type="ECO:0000313" key="2">
    <source>
        <dbReference type="Proteomes" id="UP000450676"/>
    </source>
</evidence>
<dbReference type="SUPFAM" id="SSF143880">
    <property type="entry name" value="NE0471 N-terminal domain-like"/>
    <property type="match status" value="1"/>
</dbReference>
<evidence type="ECO:0000313" key="1">
    <source>
        <dbReference type="EMBL" id="MYN08932.1"/>
    </source>
</evidence>
<gene>
    <name evidence="1" type="ORF">GTP77_16510</name>
</gene>
<accession>A0A7X4HE90</accession>
<sequence length="76" mass="8571">MLPAIVAVAPLPNYRLSLKFANGESKTFDMQAYLDYAVYRPLLDKQLFAHVYIEGGTVAWSDAIDMAPETLYLESR</sequence>
<dbReference type="InterPro" id="IPR018841">
    <property type="entry name" value="DUF2442"/>
</dbReference>